<dbReference type="CDD" id="cd06174">
    <property type="entry name" value="MFS"/>
    <property type="match status" value="1"/>
</dbReference>
<feature type="transmembrane region" description="Helical" evidence="1">
    <location>
        <begin position="163"/>
        <end position="183"/>
    </location>
</feature>
<dbReference type="InterPro" id="IPR036259">
    <property type="entry name" value="MFS_trans_sf"/>
</dbReference>
<gene>
    <name evidence="2" type="ORF">EVA94_00230</name>
</gene>
<accession>A0A520MWW4</accession>
<dbReference type="PANTHER" id="PTHR43596:SF1">
    <property type="entry name" value="ADP,ATP CARRIER PROTEIN"/>
    <property type="match status" value="1"/>
</dbReference>
<proteinExistence type="predicted"/>
<sequence length="399" mass="45362">MLGSFLFFLVLSSWYILRPVRNEMAVANVDELPYLLAAGAIAMLLVNPFYSWIASRSNLKKIVIFSYSFLILNLIFFLFAWRMLGLGDSIWLGRIFYVWCNIYSFFVVSIFWVVIINLYRDSKKRSFYGVIMAGGSLGALFGSEISKRFSDSFNEFGIELFGLSASFFLFLAMMLAVYMLSIYRKDTSIDLNNVGGGSFDAIKNSLQNNEIRNISTYVWIWTALMTIQWITAINIVEDWSQDSEQRLRFFATIEQVISPLTLIVQLFLTNIIIKRFGIKNIMLSYGLIFCLAYMLYGLAPSIVSVGVVTVLLRVFEYGVNKPTRETIFSTFQKNDRYKSTVFIDTFVSRFGDLSGSGFIALSKLTGLATNVFPLMAIPIAGYLSFLGIKISKDVKTRDL</sequence>
<dbReference type="Proteomes" id="UP000315498">
    <property type="component" value="Unassembled WGS sequence"/>
</dbReference>
<dbReference type="Gene3D" id="1.20.1250.20">
    <property type="entry name" value="MFS general substrate transporter like domains"/>
    <property type="match status" value="2"/>
</dbReference>
<evidence type="ECO:0008006" key="4">
    <source>
        <dbReference type="Google" id="ProtNLM"/>
    </source>
</evidence>
<evidence type="ECO:0000313" key="3">
    <source>
        <dbReference type="Proteomes" id="UP000315498"/>
    </source>
</evidence>
<feature type="transmembrane region" description="Helical" evidence="1">
    <location>
        <begin position="256"/>
        <end position="273"/>
    </location>
</feature>
<keyword evidence="1" id="KW-0472">Membrane</keyword>
<keyword evidence="1" id="KW-0812">Transmembrane</keyword>
<protein>
    <recommendedName>
        <fullName evidence="4">MFS transporter</fullName>
    </recommendedName>
</protein>
<organism evidence="2 3">
    <name type="scientific">SAR86 cluster bacterium</name>
    <dbReference type="NCBI Taxonomy" id="2030880"/>
    <lineage>
        <taxon>Bacteria</taxon>
        <taxon>Pseudomonadati</taxon>
        <taxon>Pseudomonadota</taxon>
        <taxon>Gammaproteobacteria</taxon>
        <taxon>SAR86 cluster</taxon>
    </lineage>
</organism>
<dbReference type="PANTHER" id="PTHR43596">
    <property type="entry name" value="ADP,ATP CARRIER PROTEIN"/>
    <property type="match status" value="1"/>
</dbReference>
<evidence type="ECO:0000313" key="2">
    <source>
        <dbReference type="EMBL" id="RZO25694.1"/>
    </source>
</evidence>
<feature type="transmembrane region" description="Helical" evidence="1">
    <location>
        <begin position="371"/>
        <end position="388"/>
    </location>
</feature>
<feature type="transmembrane region" description="Helical" evidence="1">
    <location>
        <begin position="32"/>
        <end position="50"/>
    </location>
</feature>
<feature type="transmembrane region" description="Helical" evidence="1">
    <location>
        <begin position="217"/>
        <end position="236"/>
    </location>
</feature>
<dbReference type="AlphaFoldDB" id="A0A520MWW4"/>
<dbReference type="EMBL" id="SHBG01000001">
    <property type="protein sequence ID" value="RZO25694.1"/>
    <property type="molecule type" value="Genomic_DNA"/>
</dbReference>
<feature type="transmembrane region" description="Helical" evidence="1">
    <location>
        <begin position="126"/>
        <end position="143"/>
    </location>
</feature>
<name>A0A520MWW4_9GAMM</name>
<dbReference type="SUPFAM" id="SSF103473">
    <property type="entry name" value="MFS general substrate transporter"/>
    <property type="match status" value="1"/>
</dbReference>
<reference evidence="2 3" key="1">
    <citation type="submission" date="2019-02" db="EMBL/GenBank/DDBJ databases">
        <title>Prokaryotic population dynamics and viral predation in marine succession experiment using metagenomics: the confinement effect.</title>
        <authorList>
            <person name="Haro-Moreno J.M."/>
            <person name="Rodriguez-Valera F."/>
            <person name="Lopez-Perez M."/>
        </authorList>
    </citation>
    <scope>NUCLEOTIDE SEQUENCE [LARGE SCALE GENOMIC DNA]</scope>
    <source>
        <strain evidence="2">MED-G161</strain>
    </source>
</reference>
<feature type="transmembrane region" description="Helical" evidence="1">
    <location>
        <begin position="62"/>
        <end position="84"/>
    </location>
</feature>
<keyword evidence="1" id="KW-1133">Transmembrane helix</keyword>
<evidence type="ECO:0000256" key="1">
    <source>
        <dbReference type="SAM" id="Phobius"/>
    </source>
</evidence>
<feature type="transmembrane region" description="Helical" evidence="1">
    <location>
        <begin position="285"/>
        <end position="312"/>
    </location>
</feature>
<comment type="caution">
    <text evidence="2">The sequence shown here is derived from an EMBL/GenBank/DDBJ whole genome shotgun (WGS) entry which is preliminary data.</text>
</comment>
<feature type="transmembrane region" description="Helical" evidence="1">
    <location>
        <begin position="96"/>
        <end position="119"/>
    </location>
</feature>